<organism evidence="2 3">
    <name type="scientific">Postia placenta MAD-698-R-SB12</name>
    <dbReference type="NCBI Taxonomy" id="670580"/>
    <lineage>
        <taxon>Eukaryota</taxon>
        <taxon>Fungi</taxon>
        <taxon>Dikarya</taxon>
        <taxon>Basidiomycota</taxon>
        <taxon>Agaricomycotina</taxon>
        <taxon>Agaricomycetes</taxon>
        <taxon>Polyporales</taxon>
        <taxon>Adustoporiaceae</taxon>
        <taxon>Rhodonia</taxon>
    </lineage>
</organism>
<evidence type="ECO:0000256" key="1">
    <source>
        <dbReference type="SAM" id="Phobius"/>
    </source>
</evidence>
<name>A0A1X6MKC9_9APHY</name>
<sequence length="65" mass="7619">MRVDPAVLIELMKEMLKWRAPEAIVQIYLNALFVNVNIMTLFYLNGCERELAPNMSPDLELAYFR</sequence>
<evidence type="ECO:0000313" key="2">
    <source>
        <dbReference type="EMBL" id="OSX56706.1"/>
    </source>
</evidence>
<feature type="transmembrane region" description="Helical" evidence="1">
    <location>
        <begin position="23"/>
        <end position="44"/>
    </location>
</feature>
<gene>
    <name evidence="2" type="ORF">POSPLADRAFT_1062526</name>
</gene>
<dbReference type="RefSeq" id="XP_024333500.1">
    <property type="nucleotide sequence ID" value="XM_024481525.1"/>
</dbReference>
<accession>A0A1X6MKC9</accession>
<protein>
    <submittedName>
        <fullName evidence="2">Uncharacterized protein</fullName>
    </submittedName>
</protein>
<keyword evidence="1" id="KW-1133">Transmembrane helix</keyword>
<dbReference type="GeneID" id="36326475"/>
<dbReference type="Proteomes" id="UP000194127">
    <property type="component" value="Unassembled WGS sequence"/>
</dbReference>
<reference evidence="2 3" key="1">
    <citation type="submission" date="2017-04" db="EMBL/GenBank/DDBJ databases">
        <title>Genome Sequence of the Model Brown-Rot Fungus Postia placenta SB12.</title>
        <authorList>
            <consortium name="DOE Joint Genome Institute"/>
            <person name="Gaskell J."/>
            <person name="Kersten P."/>
            <person name="Larrondo L.F."/>
            <person name="Canessa P."/>
            <person name="Martinez D."/>
            <person name="Hibbett D."/>
            <person name="Schmoll M."/>
            <person name="Kubicek C.P."/>
            <person name="Martinez A.T."/>
            <person name="Yadav J."/>
            <person name="Master E."/>
            <person name="Magnuson J.K."/>
            <person name="James T."/>
            <person name="Yaver D."/>
            <person name="Berka R."/>
            <person name="Labutti K."/>
            <person name="Lipzen A."/>
            <person name="Aerts A."/>
            <person name="Barry K."/>
            <person name="Henrissat B."/>
            <person name="Blanchette R."/>
            <person name="Grigoriev I."/>
            <person name="Cullen D."/>
        </authorList>
    </citation>
    <scope>NUCLEOTIDE SEQUENCE [LARGE SCALE GENOMIC DNA]</scope>
    <source>
        <strain evidence="2 3">MAD-698-R-SB12</strain>
    </source>
</reference>
<keyword evidence="3" id="KW-1185">Reference proteome</keyword>
<dbReference type="AlphaFoldDB" id="A0A1X6MKC9"/>
<evidence type="ECO:0000313" key="3">
    <source>
        <dbReference type="Proteomes" id="UP000194127"/>
    </source>
</evidence>
<keyword evidence="1" id="KW-0472">Membrane</keyword>
<dbReference type="EMBL" id="KZ110612">
    <property type="protein sequence ID" value="OSX56706.1"/>
    <property type="molecule type" value="Genomic_DNA"/>
</dbReference>
<keyword evidence="1" id="KW-0812">Transmembrane</keyword>
<proteinExistence type="predicted"/>